<dbReference type="EMBL" id="MN740283">
    <property type="protein sequence ID" value="QHT97709.1"/>
    <property type="molecule type" value="Genomic_DNA"/>
</dbReference>
<keyword evidence="1" id="KW-0472">Membrane</keyword>
<evidence type="ECO:0000313" key="2">
    <source>
        <dbReference type="EMBL" id="QHT97709.1"/>
    </source>
</evidence>
<accession>A0A6C0IYQ3</accession>
<evidence type="ECO:0000256" key="1">
    <source>
        <dbReference type="SAM" id="Phobius"/>
    </source>
</evidence>
<dbReference type="AlphaFoldDB" id="A0A6C0IYQ3"/>
<protein>
    <submittedName>
        <fullName evidence="2">Uncharacterized protein</fullName>
    </submittedName>
</protein>
<sequence length="435" mass="49441">MSNQLILYVTLVDEGSGGTTSRKIIPISYSVSPDRSEVILGTSGRGEAAAFVIDELPPFLRERRGLHLGRLYTPRLHLDDRSYYLQATHRKNHYRLVSSNDTENLFGFSILQPQLKWQERAEINKIHFENFDPGNVTHYFLETRPRTRDQLIYSPADCQGDENYCGPSNPDLTTMEGIGFGLRGQNVVYTYKVSHDKKTVTVAASPSSLVTTDFETNDTVRERYFFADAETGQFRTGTDYPIYIWVDGQKRYLSRPHRLSENGPTIYELTSQPERDTARFSPMTTANWREMNLTPNDFINLAFNNIPELALWRDDSYQGKPIVVSSDNISLGASTEANDEERSPYAPSQNPAPALLASYPQSASSPPIPVLNFSQEPSTPTIATVPPFWTQWWFWLLIGILLILIIILIILLSRPRTPQVTTVYRDEPVTYVKKE</sequence>
<reference evidence="2" key="1">
    <citation type="journal article" date="2020" name="Nature">
        <title>Giant virus diversity and host interactions through global metagenomics.</title>
        <authorList>
            <person name="Schulz F."/>
            <person name="Roux S."/>
            <person name="Paez-Espino D."/>
            <person name="Jungbluth S."/>
            <person name="Walsh D.A."/>
            <person name="Denef V.J."/>
            <person name="McMahon K.D."/>
            <person name="Konstantinidis K.T."/>
            <person name="Eloe-Fadrosh E.A."/>
            <person name="Kyrpides N.C."/>
            <person name="Woyke T."/>
        </authorList>
    </citation>
    <scope>NUCLEOTIDE SEQUENCE</scope>
    <source>
        <strain evidence="2">GVMAG-M-3300025572-1</strain>
    </source>
</reference>
<feature type="transmembrane region" description="Helical" evidence="1">
    <location>
        <begin position="392"/>
        <end position="412"/>
    </location>
</feature>
<organism evidence="2">
    <name type="scientific">viral metagenome</name>
    <dbReference type="NCBI Taxonomy" id="1070528"/>
    <lineage>
        <taxon>unclassified sequences</taxon>
        <taxon>metagenomes</taxon>
        <taxon>organismal metagenomes</taxon>
    </lineage>
</organism>
<proteinExistence type="predicted"/>
<keyword evidence="1" id="KW-1133">Transmembrane helix</keyword>
<keyword evidence="1" id="KW-0812">Transmembrane</keyword>
<name>A0A6C0IYQ3_9ZZZZ</name>